<dbReference type="GO" id="GO:0009030">
    <property type="term" value="F:thiamine-phosphate kinase activity"/>
    <property type="evidence" value="ECO:0007669"/>
    <property type="project" value="UniProtKB-UniRule"/>
</dbReference>
<name>A0A841HG46_9GAMM</name>
<keyword evidence="2 5" id="KW-0418">Kinase</keyword>
<dbReference type="RefSeq" id="WP_184329336.1">
    <property type="nucleotide sequence ID" value="NZ_JACHHZ010000001.1"/>
</dbReference>
<dbReference type="InterPro" id="IPR036676">
    <property type="entry name" value="PurM-like_C_sf"/>
</dbReference>
<feature type="binding site" evidence="2">
    <location>
        <position position="29"/>
    </location>
    <ligand>
        <name>Mg(2+)</name>
        <dbReference type="ChEBI" id="CHEBI:18420"/>
        <label>3</label>
    </ligand>
</feature>
<feature type="binding site" evidence="2">
    <location>
        <position position="121"/>
    </location>
    <ligand>
        <name>Mg(2+)</name>
        <dbReference type="ChEBI" id="CHEBI:18420"/>
        <label>1</label>
    </ligand>
</feature>
<comment type="similarity">
    <text evidence="2">Belongs to the thiamine-monophosphate kinase family.</text>
</comment>
<feature type="binding site" evidence="2">
    <location>
        <position position="211"/>
    </location>
    <ligand>
        <name>ATP</name>
        <dbReference type="ChEBI" id="CHEBI:30616"/>
    </ligand>
</feature>
<dbReference type="EMBL" id="JACHHZ010000001">
    <property type="protein sequence ID" value="MBB6091544.1"/>
    <property type="molecule type" value="Genomic_DNA"/>
</dbReference>
<feature type="binding site" evidence="2">
    <location>
        <position position="29"/>
    </location>
    <ligand>
        <name>Mg(2+)</name>
        <dbReference type="ChEBI" id="CHEBI:18420"/>
        <label>4</label>
    </ligand>
</feature>
<dbReference type="PIRSF" id="PIRSF005303">
    <property type="entry name" value="Thiam_monoph_kin"/>
    <property type="match status" value="1"/>
</dbReference>
<feature type="domain" description="PurM-like C-terminal" evidence="4">
    <location>
        <begin position="149"/>
        <end position="268"/>
    </location>
</feature>
<dbReference type="CDD" id="cd02194">
    <property type="entry name" value="ThiL"/>
    <property type="match status" value="1"/>
</dbReference>
<feature type="binding site" evidence="2">
    <location>
        <position position="46"/>
    </location>
    <ligand>
        <name>Mg(2+)</name>
        <dbReference type="ChEBI" id="CHEBI:18420"/>
        <label>1</label>
    </ligand>
</feature>
<feature type="binding site" evidence="2">
    <location>
        <position position="308"/>
    </location>
    <ligand>
        <name>substrate</name>
    </ligand>
</feature>
<comment type="caution">
    <text evidence="5">The sequence shown here is derived from an EMBL/GenBank/DDBJ whole genome shotgun (WGS) entry which is preliminary data.</text>
</comment>
<comment type="function">
    <text evidence="2">Catalyzes the ATP-dependent phosphorylation of thiamine-monophosphate (TMP) to form thiamine-pyrophosphate (TPP), the active form of vitamin B1.</text>
</comment>
<evidence type="ECO:0000259" key="3">
    <source>
        <dbReference type="Pfam" id="PF00586"/>
    </source>
</evidence>
<evidence type="ECO:0000313" key="5">
    <source>
        <dbReference type="EMBL" id="MBB6091544.1"/>
    </source>
</evidence>
<dbReference type="HAMAP" id="MF_02128">
    <property type="entry name" value="TMP_kinase"/>
    <property type="match status" value="1"/>
</dbReference>
<dbReference type="GO" id="GO:0005524">
    <property type="term" value="F:ATP binding"/>
    <property type="evidence" value="ECO:0007669"/>
    <property type="project" value="UniProtKB-UniRule"/>
</dbReference>
<dbReference type="Pfam" id="PF00586">
    <property type="entry name" value="AIRS"/>
    <property type="match status" value="1"/>
</dbReference>
<keyword evidence="2" id="KW-0479">Metal-binding</keyword>
<feature type="binding site" evidence="2">
    <location>
        <position position="209"/>
    </location>
    <ligand>
        <name>Mg(2+)</name>
        <dbReference type="ChEBI" id="CHEBI:18420"/>
        <label>3</label>
    </ligand>
</feature>
<evidence type="ECO:0000256" key="1">
    <source>
        <dbReference type="ARBA" id="ARBA00022977"/>
    </source>
</evidence>
<keyword evidence="2" id="KW-0067">ATP-binding</keyword>
<feature type="binding site" evidence="2">
    <location>
        <position position="74"/>
    </location>
    <ligand>
        <name>Mg(2+)</name>
        <dbReference type="ChEBI" id="CHEBI:18420"/>
        <label>3</label>
    </ligand>
</feature>
<dbReference type="EC" id="2.7.4.16" evidence="2"/>
<keyword evidence="6" id="KW-1185">Reference proteome</keyword>
<dbReference type="UniPathway" id="UPA00060">
    <property type="reaction ID" value="UER00142"/>
</dbReference>
<dbReference type="SUPFAM" id="SSF56042">
    <property type="entry name" value="PurM C-terminal domain-like"/>
    <property type="match status" value="1"/>
</dbReference>
<keyword evidence="1 2" id="KW-0784">Thiamine biosynthesis</keyword>
<dbReference type="SUPFAM" id="SSF55326">
    <property type="entry name" value="PurM N-terminal domain-like"/>
    <property type="match status" value="1"/>
</dbReference>
<organism evidence="5 6">
    <name type="scientific">Povalibacter uvarum</name>
    <dbReference type="NCBI Taxonomy" id="732238"/>
    <lineage>
        <taxon>Bacteria</taxon>
        <taxon>Pseudomonadati</taxon>
        <taxon>Pseudomonadota</taxon>
        <taxon>Gammaproteobacteria</taxon>
        <taxon>Steroidobacterales</taxon>
        <taxon>Steroidobacteraceae</taxon>
        <taxon>Povalibacter</taxon>
    </lineage>
</organism>
<keyword evidence="2" id="KW-0547">Nucleotide-binding</keyword>
<feature type="binding site" evidence="2">
    <location>
        <position position="74"/>
    </location>
    <ligand>
        <name>Mg(2+)</name>
        <dbReference type="ChEBI" id="CHEBI:18420"/>
        <label>4</label>
    </ligand>
</feature>
<dbReference type="InterPro" id="IPR036921">
    <property type="entry name" value="PurM-like_N_sf"/>
</dbReference>
<dbReference type="InterPro" id="IPR010918">
    <property type="entry name" value="PurM-like_C_dom"/>
</dbReference>
<dbReference type="GO" id="GO:0000287">
    <property type="term" value="F:magnesium ion binding"/>
    <property type="evidence" value="ECO:0007669"/>
    <property type="project" value="UniProtKB-UniRule"/>
</dbReference>
<feature type="binding site" evidence="2">
    <location>
        <position position="46"/>
    </location>
    <ligand>
        <name>Mg(2+)</name>
        <dbReference type="ChEBI" id="CHEBI:18420"/>
        <label>2</label>
    </ligand>
</feature>
<dbReference type="Proteomes" id="UP000588068">
    <property type="component" value="Unassembled WGS sequence"/>
</dbReference>
<dbReference type="PANTHER" id="PTHR30270:SF0">
    <property type="entry name" value="THIAMINE-MONOPHOSPHATE KINASE"/>
    <property type="match status" value="1"/>
</dbReference>
<accession>A0A841HG46</accession>
<feature type="domain" description="PurM-like N-terminal" evidence="3">
    <location>
        <begin position="27"/>
        <end position="136"/>
    </location>
</feature>
<feature type="binding site" evidence="2">
    <location>
        <position position="260"/>
    </location>
    <ligand>
        <name>substrate</name>
    </ligand>
</feature>
<proteinExistence type="inferred from homology"/>
<evidence type="ECO:0000259" key="4">
    <source>
        <dbReference type="Pfam" id="PF02769"/>
    </source>
</evidence>
<comment type="caution">
    <text evidence="2">Lacks conserved residue(s) required for the propagation of feature annotation.</text>
</comment>
<feature type="binding site" evidence="2">
    <location>
        <position position="145"/>
    </location>
    <ligand>
        <name>ATP</name>
        <dbReference type="ChEBI" id="CHEBI:30616"/>
    </ligand>
</feature>
<dbReference type="PANTHER" id="PTHR30270">
    <property type="entry name" value="THIAMINE-MONOPHOSPHATE KINASE"/>
    <property type="match status" value="1"/>
</dbReference>
<dbReference type="Gene3D" id="3.30.1330.10">
    <property type="entry name" value="PurM-like, N-terminal domain"/>
    <property type="match status" value="1"/>
</dbReference>
<dbReference type="Gene3D" id="3.90.650.10">
    <property type="entry name" value="PurM-like C-terminal domain"/>
    <property type="match status" value="1"/>
</dbReference>
<comment type="miscellaneous">
    <text evidence="2">Reaction mechanism of ThiL seems to utilize a direct, inline transfer of the gamma-phosphate of ATP to TMP rather than a phosphorylated enzyme intermediate.</text>
</comment>
<feature type="binding site" evidence="2">
    <location>
        <position position="74"/>
    </location>
    <ligand>
        <name>Mg(2+)</name>
        <dbReference type="ChEBI" id="CHEBI:18420"/>
        <label>2</label>
    </ligand>
</feature>
<feature type="binding site" evidence="2">
    <location>
        <begin position="120"/>
        <end position="121"/>
    </location>
    <ligand>
        <name>ATP</name>
        <dbReference type="ChEBI" id="CHEBI:30616"/>
    </ligand>
</feature>
<dbReference type="AlphaFoldDB" id="A0A841HG46"/>
<feature type="binding site" evidence="2">
    <location>
        <position position="212"/>
    </location>
    <ligand>
        <name>Mg(2+)</name>
        <dbReference type="ChEBI" id="CHEBI:18420"/>
        <label>5</label>
    </ligand>
</feature>
<evidence type="ECO:0000256" key="2">
    <source>
        <dbReference type="HAMAP-Rule" id="MF_02128"/>
    </source>
</evidence>
<sequence length="318" mass="33536">MSLGEFDLIARYFARHAARGDVLLGIGDDAAVIATPADRRLVIAMDTIVEGVHFPVGTAAADIGYRALAVNLSDLAAMGAEPAWMTLSLSLPESEAQWVAAFAQGLFELADLHGVALIGGDTVRGPMVITVQVAGYVETDRWLTRSGAKEGDLIFVSGSVGEAAAGLSVIQQSGPGAAASRSLRQRFLRPQPRVELGRHLRMFATAAMDISDGLLTDLDKLCAASNCGAEVDVGALPISAAMREMFDEASCVDYALAGGDDYEIMFTVRPAQVALVPAGCTRIGAITKGKDVRCIRDGLPVTVRRRGYDHFATKDSAP</sequence>
<dbReference type="InterPro" id="IPR016188">
    <property type="entry name" value="PurM-like_N"/>
</dbReference>
<dbReference type="GO" id="GO:0009229">
    <property type="term" value="P:thiamine diphosphate biosynthetic process"/>
    <property type="evidence" value="ECO:0007669"/>
    <property type="project" value="UniProtKB-UniRule"/>
</dbReference>
<feature type="binding site" evidence="2">
    <location>
        <position position="53"/>
    </location>
    <ligand>
        <name>substrate</name>
    </ligand>
</feature>
<dbReference type="NCBIfam" id="TIGR01379">
    <property type="entry name" value="thiL"/>
    <property type="match status" value="1"/>
</dbReference>
<reference evidence="5 6" key="1">
    <citation type="submission" date="2020-08" db="EMBL/GenBank/DDBJ databases">
        <title>Genomic Encyclopedia of Type Strains, Phase IV (KMG-IV): sequencing the most valuable type-strain genomes for metagenomic binning, comparative biology and taxonomic classification.</title>
        <authorList>
            <person name="Goeker M."/>
        </authorList>
    </citation>
    <scope>NUCLEOTIDE SEQUENCE [LARGE SCALE GENOMIC DNA]</scope>
    <source>
        <strain evidence="5 6">DSM 26723</strain>
    </source>
</reference>
<protein>
    <recommendedName>
        <fullName evidence="2">Thiamine-monophosphate kinase</fullName>
        <shortName evidence="2">TMP kinase</shortName>
        <shortName evidence="2">Thiamine-phosphate kinase</shortName>
        <ecNumber evidence="2">2.7.4.16</ecNumber>
    </recommendedName>
</protein>
<dbReference type="Pfam" id="PF02769">
    <property type="entry name" value="AIRS_C"/>
    <property type="match status" value="1"/>
</dbReference>
<dbReference type="InterPro" id="IPR006283">
    <property type="entry name" value="ThiL-like"/>
</dbReference>
<comment type="catalytic activity">
    <reaction evidence="2">
        <text>thiamine phosphate + ATP = thiamine diphosphate + ADP</text>
        <dbReference type="Rhea" id="RHEA:15913"/>
        <dbReference type="ChEBI" id="CHEBI:30616"/>
        <dbReference type="ChEBI" id="CHEBI:37575"/>
        <dbReference type="ChEBI" id="CHEBI:58937"/>
        <dbReference type="ChEBI" id="CHEBI:456216"/>
        <dbReference type="EC" id="2.7.4.16"/>
    </reaction>
</comment>
<comment type="pathway">
    <text evidence="2">Cofactor biosynthesis; thiamine diphosphate biosynthesis; thiamine diphosphate from thiamine phosphate: step 1/1.</text>
</comment>
<dbReference type="GO" id="GO:0009228">
    <property type="term" value="P:thiamine biosynthetic process"/>
    <property type="evidence" value="ECO:0007669"/>
    <property type="project" value="UniProtKB-KW"/>
</dbReference>
<keyword evidence="2 5" id="KW-0808">Transferase</keyword>
<gene>
    <name evidence="2" type="primary">thiL</name>
    <name evidence="5" type="ORF">HNQ60_000390</name>
</gene>
<evidence type="ECO:0000313" key="6">
    <source>
        <dbReference type="Proteomes" id="UP000588068"/>
    </source>
</evidence>
<keyword evidence="2" id="KW-0460">Magnesium</keyword>